<dbReference type="Gene3D" id="2.60.40.60">
    <property type="entry name" value="Cadherins"/>
    <property type="match status" value="2"/>
</dbReference>
<keyword evidence="6 8" id="KW-0472">Membrane</keyword>
<keyword evidence="3" id="KW-0677">Repeat</keyword>
<comment type="caution">
    <text evidence="10">The sequence shown here is derived from an EMBL/GenBank/DDBJ whole genome shotgun (WGS) entry which is preliminary data.</text>
</comment>
<dbReference type="PANTHER" id="PTHR24026:SF126">
    <property type="entry name" value="PROTOCADHERIN FAT 4"/>
    <property type="match status" value="1"/>
</dbReference>
<feature type="transmembrane region" description="Helical" evidence="8">
    <location>
        <begin position="179"/>
        <end position="196"/>
    </location>
</feature>
<name>A0AA89CE28_PINIB</name>
<evidence type="ECO:0000256" key="8">
    <source>
        <dbReference type="SAM" id="Phobius"/>
    </source>
</evidence>
<evidence type="ECO:0000259" key="9">
    <source>
        <dbReference type="PROSITE" id="PS50268"/>
    </source>
</evidence>
<evidence type="ECO:0000256" key="3">
    <source>
        <dbReference type="ARBA" id="ARBA00022737"/>
    </source>
</evidence>
<protein>
    <recommendedName>
        <fullName evidence="9">Cadherin domain-containing protein</fullName>
    </recommendedName>
</protein>
<feature type="domain" description="Cadherin" evidence="9">
    <location>
        <begin position="88"/>
        <end position="169"/>
    </location>
</feature>
<evidence type="ECO:0000256" key="7">
    <source>
        <dbReference type="PROSITE-ProRule" id="PRU00043"/>
    </source>
</evidence>
<dbReference type="GO" id="GO:0007156">
    <property type="term" value="P:homophilic cell adhesion via plasma membrane adhesion molecules"/>
    <property type="evidence" value="ECO:0007669"/>
    <property type="project" value="InterPro"/>
</dbReference>
<feature type="domain" description="Cadherin" evidence="9">
    <location>
        <begin position="2"/>
        <end position="79"/>
    </location>
</feature>
<dbReference type="AlphaFoldDB" id="A0AA89CE28"/>
<dbReference type="PANTHER" id="PTHR24026">
    <property type="entry name" value="FAT ATYPICAL CADHERIN-RELATED"/>
    <property type="match status" value="1"/>
</dbReference>
<gene>
    <name evidence="10" type="ORF">FSP39_017193</name>
</gene>
<dbReference type="EMBL" id="VSWD01000001">
    <property type="protein sequence ID" value="KAK3108851.1"/>
    <property type="molecule type" value="Genomic_DNA"/>
</dbReference>
<reference evidence="10" key="1">
    <citation type="submission" date="2019-08" db="EMBL/GenBank/DDBJ databases">
        <title>The improved chromosome-level genome for the pearl oyster Pinctada fucata martensii using PacBio sequencing and Hi-C.</title>
        <authorList>
            <person name="Zheng Z."/>
        </authorList>
    </citation>
    <scope>NUCLEOTIDE SEQUENCE</scope>
    <source>
        <strain evidence="10">ZZ-2019</strain>
        <tissue evidence="10">Adductor muscle</tissue>
    </source>
</reference>
<dbReference type="CDD" id="cd11304">
    <property type="entry name" value="Cadherin_repeat"/>
    <property type="match status" value="2"/>
</dbReference>
<dbReference type="FunFam" id="2.60.40.60:FF:000015">
    <property type="entry name" value="FAT atypical cadherin 1"/>
    <property type="match status" value="1"/>
</dbReference>
<dbReference type="InterPro" id="IPR002126">
    <property type="entry name" value="Cadherin-like_dom"/>
</dbReference>
<dbReference type="InterPro" id="IPR015919">
    <property type="entry name" value="Cadherin-like_sf"/>
</dbReference>
<proteinExistence type="predicted"/>
<evidence type="ECO:0000256" key="6">
    <source>
        <dbReference type="ARBA" id="ARBA00023136"/>
    </source>
</evidence>
<dbReference type="PROSITE" id="PS50268">
    <property type="entry name" value="CADHERIN_2"/>
    <property type="match status" value="2"/>
</dbReference>
<keyword evidence="4 7" id="KW-0106">Calcium</keyword>
<evidence type="ECO:0000313" key="10">
    <source>
        <dbReference type="EMBL" id="KAK3108851.1"/>
    </source>
</evidence>
<evidence type="ECO:0000256" key="5">
    <source>
        <dbReference type="ARBA" id="ARBA00022989"/>
    </source>
</evidence>
<dbReference type="Pfam" id="PF00028">
    <property type="entry name" value="Cadherin"/>
    <property type="match status" value="2"/>
</dbReference>
<dbReference type="Proteomes" id="UP001186944">
    <property type="component" value="Unassembled WGS sequence"/>
</dbReference>
<dbReference type="SUPFAM" id="SSF49313">
    <property type="entry name" value="Cadherin-like"/>
    <property type="match status" value="2"/>
</dbReference>
<sequence>MDEGFNKEIEYEIANGDPEGVFAIDAVFGLVTLQKPLDFEKTQRFELSVTVRDRGNPSLSSTANITVDILDVNDNKPEFEFLCYHGSIRAHDADSGINQELEYFIVHSDQDFPFYIIDGDIKVERGIGRQNRGHVLYTFDVIVQDKGKPPLSSTTHVRIYVLPVVKPLEYAIYSDSNSFLFMCIFGMFFFIILLTSI</sequence>
<evidence type="ECO:0000256" key="2">
    <source>
        <dbReference type="ARBA" id="ARBA00022692"/>
    </source>
</evidence>
<evidence type="ECO:0000256" key="4">
    <source>
        <dbReference type="ARBA" id="ARBA00022837"/>
    </source>
</evidence>
<keyword evidence="11" id="KW-1185">Reference proteome</keyword>
<evidence type="ECO:0000256" key="1">
    <source>
        <dbReference type="ARBA" id="ARBA00004370"/>
    </source>
</evidence>
<dbReference type="SMART" id="SM00112">
    <property type="entry name" value="CA"/>
    <property type="match status" value="2"/>
</dbReference>
<keyword evidence="5 8" id="KW-1133">Transmembrane helix</keyword>
<dbReference type="GO" id="GO:0005886">
    <property type="term" value="C:plasma membrane"/>
    <property type="evidence" value="ECO:0007669"/>
    <property type="project" value="UniProtKB-SubCell"/>
</dbReference>
<dbReference type="GO" id="GO:0005509">
    <property type="term" value="F:calcium ion binding"/>
    <property type="evidence" value="ECO:0007669"/>
    <property type="project" value="UniProtKB-UniRule"/>
</dbReference>
<accession>A0AA89CE28</accession>
<comment type="subcellular location">
    <subcellularLocation>
        <location evidence="1">Membrane</location>
    </subcellularLocation>
</comment>
<dbReference type="PROSITE" id="PS00232">
    <property type="entry name" value="CADHERIN_1"/>
    <property type="match status" value="1"/>
</dbReference>
<dbReference type="PRINTS" id="PR00205">
    <property type="entry name" value="CADHERIN"/>
</dbReference>
<evidence type="ECO:0000313" key="11">
    <source>
        <dbReference type="Proteomes" id="UP001186944"/>
    </source>
</evidence>
<dbReference type="InterPro" id="IPR020894">
    <property type="entry name" value="Cadherin_CS"/>
</dbReference>
<keyword evidence="2 8" id="KW-0812">Transmembrane</keyword>
<organism evidence="10 11">
    <name type="scientific">Pinctada imbricata</name>
    <name type="common">Atlantic pearl-oyster</name>
    <name type="synonym">Pinctada martensii</name>
    <dbReference type="NCBI Taxonomy" id="66713"/>
    <lineage>
        <taxon>Eukaryota</taxon>
        <taxon>Metazoa</taxon>
        <taxon>Spiralia</taxon>
        <taxon>Lophotrochozoa</taxon>
        <taxon>Mollusca</taxon>
        <taxon>Bivalvia</taxon>
        <taxon>Autobranchia</taxon>
        <taxon>Pteriomorphia</taxon>
        <taxon>Pterioida</taxon>
        <taxon>Pterioidea</taxon>
        <taxon>Pteriidae</taxon>
        <taxon>Pinctada</taxon>
    </lineage>
</organism>